<sequence length="135" mass="15882">MLRRAKQVFQYVLYELHDTFGDKLELEQELLVDLANIVGYIYNMESAILRTKKAIQETGEEKNQLKRLYTEVYVQETMEKVITNAKHALLAIDENDSQLQVRATLDKFLHQVSVNLIPKKREIARQLIEEEKYVV</sequence>
<organism evidence="2 3">
    <name type="scientific">Cerasibacillus quisquiliarum</name>
    <dbReference type="NCBI Taxonomy" id="227865"/>
    <lineage>
        <taxon>Bacteria</taxon>
        <taxon>Bacillati</taxon>
        <taxon>Bacillota</taxon>
        <taxon>Bacilli</taxon>
        <taxon>Bacillales</taxon>
        <taxon>Bacillaceae</taxon>
        <taxon>Cerasibacillus</taxon>
    </lineage>
</organism>
<name>A0A511V0K1_9BACI</name>
<protein>
    <recommendedName>
        <fullName evidence="1">Acyl-CoA dehydrogenase-like C-terminal domain-containing protein</fullName>
    </recommendedName>
</protein>
<reference evidence="2 3" key="1">
    <citation type="submission" date="2019-07" db="EMBL/GenBank/DDBJ databases">
        <title>Whole genome shotgun sequence of Cerasibacillus quisquiliarum NBRC 102429.</title>
        <authorList>
            <person name="Hosoyama A."/>
            <person name="Uohara A."/>
            <person name="Ohji S."/>
            <person name="Ichikawa N."/>
        </authorList>
    </citation>
    <scope>NUCLEOTIDE SEQUENCE [LARGE SCALE GENOMIC DNA]</scope>
    <source>
        <strain evidence="2 3">NBRC 102429</strain>
    </source>
</reference>
<keyword evidence="3" id="KW-1185">Reference proteome</keyword>
<proteinExistence type="predicted"/>
<accession>A0A511V0K1</accession>
<comment type="caution">
    <text evidence="2">The sequence shown here is derived from an EMBL/GenBank/DDBJ whole genome shotgun (WGS) entry which is preliminary data.</text>
</comment>
<dbReference type="AlphaFoldDB" id="A0A511V0K1"/>
<gene>
    <name evidence="2" type="ORF">CQU01_26630</name>
</gene>
<dbReference type="Proteomes" id="UP000321491">
    <property type="component" value="Unassembled WGS sequence"/>
</dbReference>
<dbReference type="InterPro" id="IPR049426">
    <property type="entry name" value="Acyl-CoA-dh-like_C"/>
</dbReference>
<dbReference type="RefSeq" id="WP_146938767.1">
    <property type="nucleotide sequence ID" value="NZ_BJXW01000043.1"/>
</dbReference>
<dbReference type="Gene3D" id="1.20.140.10">
    <property type="entry name" value="Butyryl-CoA Dehydrogenase, subunit A, domain 3"/>
    <property type="match status" value="1"/>
</dbReference>
<dbReference type="Pfam" id="PF21263">
    <property type="entry name" value="Acyl-CoA-dh_C"/>
    <property type="match status" value="1"/>
</dbReference>
<dbReference type="EMBL" id="BJXW01000043">
    <property type="protein sequence ID" value="GEN32425.1"/>
    <property type="molecule type" value="Genomic_DNA"/>
</dbReference>
<evidence type="ECO:0000259" key="1">
    <source>
        <dbReference type="Pfam" id="PF21263"/>
    </source>
</evidence>
<evidence type="ECO:0000313" key="2">
    <source>
        <dbReference type="EMBL" id="GEN32425.1"/>
    </source>
</evidence>
<dbReference type="OrthoDB" id="9802447at2"/>
<feature type="domain" description="Acyl-CoA dehydrogenase-like C-terminal" evidence="1">
    <location>
        <begin position="18"/>
        <end position="98"/>
    </location>
</feature>
<evidence type="ECO:0000313" key="3">
    <source>
        <dbReference type="Proteomes" id="UP000321491"/>
    </source>
</evidence>